<dbReference type="InterPro" id="IPR045261">
    <property type="entry name" value="MORC_ATPase"/>
</dbReference>
<name>A0A2P2LGK5_RHIMU</name>
<accession>A0A2P2LGK5</accession>
<evidence type="ECO:0000256" key="1">
    <source>
        <dbReference type="SAM" id="MobiDB-lite"/>
    </source>
</evidence>
<feature type="compositionally biased region" description="Polar residues" evidence="1">
    <location>
        <begin position="45"/>
        <end position="61"/>
    </location>
</feature>
<feature type="region of interest" description="Disordered" evidence="1">
    <location>
        <begin position="29"/>
        <end position="61"/>
    </location>
</feature>
<dbReference type="EMBL" id="GGEC01036596">
    <property type="protein sequence ID" value="MBX17080.1"/>
    <property type="molecule type" value="Transcribed_RNA"/>
</dbReference>
<organism evidence="2">
    <name type="scientific">Rhizophora mucronata</name>
    <name type="common">Asiatic mangrove</name>
    <dbReference type="NCBI Taxonomy" id="61149"/>
    <lineage>
        <taxon>Eukaryota</taxon>
        <taxon>Viridiplantae</taxon>
        <taxon>Streptophyta</taxon>
        <taxon>Embryophyta</taxon>
        <taxon>Tracheophyta</taxon>
        <taxon>Spermatophyta</taxon>
        <taxon>Magnoliopsida</taxon>
        <taxon>eudicotyledons</taxon>
        <taxon>Gunneridae</taxon>
        <taxon>Pentapetalae</taxon>
        <taxon>rosids</taxon>
        <taxon>fabids</taxon>
        <taxon>Malpighiales</taxon>
        <taxon>Rhizophoraceae</taxon>
        <taxon>Rhizophora</taxon>
    </lineage>
</organism>
<sequence>MPPKTEKRPIDVVAIDSSDDEDCVAVAATGDISSSAIPKPPPWQCRTQRPPQSAALSQQVSPEVLSPPIPAYQTLEFRSFWKAGACVVAPIARKSLPQGQLEYARVHPKFLHSNATSHKWAFGAIAELLDNAVDEIHNGATFVMVDKIDIVKDNSPALLFQGVLCR</sequence>
<dbReference type="PANTHER" id="PTHR23336">
    <property type="entry name" value="ZINC FINGER CW-TYPE COILED-COIL DOMAIN PROTEIN 3"/>
    <property type="match status" value="1"/>
</dbReference>
<reference evidence="2" key="1">
    <citation type="submission" date="2018-02" db="EMBL/GenBank/DDBJ databases">
        <title>Rhizophora mucronata_Transcriptome.</title>
        <authorList>
            <person name="Meera S.P."/>
            <person name="Sreeshan A."/>
            <person name="Augustine A."/>
        </authorList>
    </citation>
    <scope>NUCLEOTIDE SEQUENCE</scope>
    <source>
        <tissue evidence="2">Leaf</tissue>
    </source>
</reference>
<evidence type="ECO:0000313" key="2">
    <source>
        <dbReference type="EMBL" id="MBX17080.1"/>
    </source>
</evidence>
<dbReference type="GO" id="GO:0016887">
    <property type="term" value="F:ATP hydrolysis activity"/>
    <property type="evidence" value="ECO:0007669"/>
    <property type="project" value="InterPro"/>
</dbReference>
<dbReference type="GO" id="GO:0005634">
    <property type="term" value="C:nucleus"/>
    <property type="evidence" value="ECO:0007669"/>
    <property type="project" value="TreeGrafter"/>
</dbReference>
<proteinExistence type="predicted"/>
<dbReference type="AlphaFoldDB" id="A0A2P2LGK5"/>
<dbReference type="PANTHER" id="PTHR23336:SF50">
    <property type="entry name" value="PROTEIN MICRORCHIDIA 1-RELATED"/>
    <property type="match status" value="1"/>
</dbReference>
<protein>
    <submittedName>
        <fullName evidence="2">Uncharacterized protein MANES_02G099900</fullName>
    </submittedName>
</protein>